<name>A0A7H9AVP2_ZYGMR</name>
<organism evidence="1 2">
    <name type="scientific">Zygotorulaspora mrakii</name>
    <name type="common">Zygosaccharomyces mrakii</name>
    <dbReference type="NCBI Taxonomy" id="42260"/>
    <lineage>
        <taxon>Eukaryota</taxon>
        <taxon>Fungi</taxon>
        <taxon>Dikarya</taxon>
        <taxon>Ascomycota</taxon>
        <taxon>Saccharomycotina</taxon>
        <taxon>Saccharomycetes</taxon>
        <taxon>Saccharomycetales</taxon>
        <taxon>Saccharomycetaceae</taxon>
        <taxon>Zygotorulaspora</taxon>
    </lineage>
</organism>
<dbReference type="AlphaFoldDB" id="A0A7H9AVP2"/>
<evidence type="ECO:0000313" key="1">
    <source>
        <dbReference type="EMBL" id="QLG70271.1"/>
    </source>
</evidence>
<dbReference type="Proteomes" id="UP000509704">
    <property type="component" value="Chromosome 1"/>
</dbReference>
<keyword evidence="2" id="KW-1185">Reference proteome</keyword>
<dbReference type="EMBL" id="CP058604">
    <property type="protein sequence ID" value="QLG70271.1"/>
    <property type="molecule type" value="Genomic_DNA"/>
</dbReference>
<gene>
    <name evidence="1" type="ORF">HG535_0A02090</name>
</gene>
<accession>A0A7H9AVP2</accession>
<protein>
    <submittedName>
        <fullName evidence="1">Uncharacterized protein</fullName>
    </submittedName>
</protein>
<sequence>MGQNTDFYKKNIITTYMSAFALNSYPTSPNQKNKIHEEDEFLFMFEEDNCNDSYAKCVQNYANENEKLQLLVNHGGPKRKNTTRHSEIDQDKACPRTCKGSLRLLSDQEFLCEDICSIEDIDRSKRVIEKKQEEYHKWRCWFLDWKNREIVQNEDKTTIEREETLEKITTNLMH</sequence>
<dbReference type="RefSeq" id="XP_037141999.1">
    <property type="nucleotide sequence ID" value="XM_037286104.1"/>
</dbReference>
<dbReference type="KEGG" id="zmk:HG535_0A02090"/>
<dbReference type="GeneID" id="59233907"/>
<evidence type="ECO:0000313" key="2">
    <source>
        <dbReference type="Proteomes" id="UP000509704"/>
    </source>
</evidence>
<proteinExistence type="predicted"/>
<reference evidence="1 2" key="1">
    <citation type="submission" date="2020-07" db="EMBL/GenBank/DDBJ databases">
        <title>The yeast mating-type switching endonuclease HO is a domesticated member of an unorthodox homing genetic element family.</title>
        <authorList>
            <person name="Coughlan A.Y."/>
            <person name="Lombardi L."/>
            <person name="Braun-Galleani S."/>
            <person name="Martos A.R."/>
            <person name="Galeote V."/>
            <person name="Bigey F."/>
            <person name="Dequin S."/>
            <person name="Byrne K.P."/>
            <person name="Wolfe K.H."/>
        </authorList>
    </citation>
    <scope>NUCLEOTIDE SEQUENCE [LARGE SCALE GENOMIC DNA]</scope>
    <source>
        <strain evidence="1 2">NRRL Y-6702</strain>
    </source>
</reference>